<keyword evidence="5 6" id="KW-0472">Membrane</keyword>
<name>A0ABC8T079_9AQUA</name>
<organism evidence="7 8">
    <name type="scientific">Ilex paraguariensis</name>
    <name type="common">yerba mate</name>
    <dbReference type="NCBI Taxonomy" id="185542"/>
    <lineage>
        <taxon>Eukaryota</taxon>
        <taxon>Viridiplantae</taxon>
        <taxon>Streptophyta</taxon>
        <taxon>Embryophyta</taxon>
        <taxon>Tracheophyta</taxon>
        <taxon>Spermatophyta</taxon>
        <taxon>Magnoliopsida</taxon>
        <taxon>eudicotyledons</taxon>
        <taxon>Gunneridae</taxon>
        <taxon>Pentapetalae</taxon>
        <taxon>asterids</taxon>
        <taxon>campanulids</taxon>
        <taxon>Aquifoliales</taxon>
        <taxon>Aquifoliaceae</taxon>
        <taxon>Ilex</taxon>
    </lineage>
</organism>
<comment type="subcellular location">
    <subcellularLocation>
        <location evidence="1">Membrane</location>
        <topology evidence="1">Multi-pass membrane protein</topology>
    </subcellularLocation>
</comment>
<feature type="transmembrane region" description="Helical" evidence="6">
    <location>
        <begin position="84"/>
        <end position="105"/>
    </location>
</feature>
<evidence type="ECO:0000256" key="3">
    <source>
        <dbReference type="ARBA" id="ARBA00022692"/>
    </source>
</evidence>
<comment type="similarity">
    <text evidence="2">Belongs to the TMEM45 family.</text>
</comment>
<evidence type="ECO:0000313" key="7">
    <source>
        <dbReference type="EMBL" id="CAK9162846.1"/>
    </source>
</evidence>
<proteinExistence type="inferred from homology"/>
<feature type="transmembrane region" description="Helical" evidence="6">
    <location>
        <begin position="6"/>
        <end position="30"/>
    </location>
</feature>
<dbReference type="Pfam" id="PF04819">
    <property type="entry name" value="DUF716"/>
    <property type="match status" value="1"/>
</dbReference>
<reference evidence="7 8" key="1">
    <citation type="submission" date="2024-02" db="EMBL/GenBank/DDBJ databases">
        <authorList>
            <person name="Vignale AGUSTIN F."/>
            <person name="Sosa J E."/>
            <person name="Modenutti C."/>
        </authorList>
    </citation>
    <scope>NUCLEOTIDE SEQUENCE [LARGE SCALE GENOMIC DNA]</scope>
</reference>
<dbReference type="Proteomes" id="UP001642360">
    <property type="component" value="Unassembled WGS sequence"/>
</dbReference>
<dbReference type="Gene3D" id="3.40.390.10">
    <property type="entry name" value="Collagenase (Catalytic Domain)"/>
    <property type="match status" value="1"/>
</dbReference>
<accession>A0ABC8T079</accession>
<dbReference type="InterPro" id="IPR036365">
    <property type="entry name" value="PGBD-like_sf"/>
</dbReference>
<evidence type="ECO:0000313" key="8">
    <source>
        <dbReference type="Proteomes" id="UP001642360"/>
    </source>
</evidence>
<evidence type="ECO:0000256" key="6">
    <source>
        <dbReference type="SAM" id="Phobius"/>
    </source>
</evidence>
<dbReference type="PANTHER" id="PTHR46285">
    <property type="entry name" value="PROTEINASE INHIBITOR I4, SERPIN (DUF716)-RELATED"/>
    <property type="match status" value="1"/>
</dbReference>
<feature type="transmembrane region" description="Helical" evidence="6">
    <location>
        <begin position="51"/>
        <end position="72"/>
    </location>
</feature>
<keyword evidence="8" id="KW-1185">Reference proteome</keyword>
<dbReference type="SUPFAM" id="SSF47090">
    <property type="entry name" value="PGBD-like"/>
    <property type="match status" value="1"/>
</dbReference>
<feature type="transmembrane region" description="Helical" evidence="6">
    <location>
        <begin position="238"/>
        <end position="256"/>
    </location>
</feature>
<keyword evidence="3 6" id="KW-0812">Transmembrane</keyword>
<sequence length="581" mass="65502">MGLFTYTLAGGGFIMIGGWEALISSEALKLTPPSQSLPPIKSKTAPISSSVSFLATSLFSFFFILNSLISLIDALNSKDNTGLALQLGVIAIAALFFLYSVLGLLTNMKTSFQLPSSILNLLCLFAFSEEFVLFYFQRKDPSGIENRYFDLLLVPIAVCVFSTILELKTLKSNNYARMSRGIGLILQGTWFIQMGFSLYSDLIAHGCSLHEKSRGNYTVRCKGHPEYHRGRAIATLQFNCHLALVVVLIVGVYSIFCKKNGVPGDFTQYRPLGAEMRQLDGRVQFTLDSDDDDDVNGNGIREENVEMQKAVGVVPESRINVGRACKQPHFEQIKYMPTVIFSAIKTYQLNYNLTLTRNLDAPTVAKMMVPRCEVADIINGTNRMRGVGKKSHAHVSSSFHTISDCSFFYNYRRWPNYKTHLTYGFLPGTHPNVMTASVTRFTFSWTSNYAYADLKVSFESRDHGDGMPFDSPTFLKSPLRFSWSDQRSDIEGIQALYYYHQNRTRWPNYKTHLTYGFLPGTHPNVMTASVTRFTFSWTSNYAYADLKVSFESHDHGDGIPFDIPTFLKSPLRFSWSDQRSS</sequence>
<feature type="transmembrane region" description="Helical" evidence="6">
    <location>
        <begin position="117"/>
        <end position="136"/>
    </location>
</feature>
<gene>
    <name evidence="7" type="ORF">ILEXP_LOCUS31808</name>
</gene>
<evidence type="ECO:0000256" key="5">
    <source>
        <dbReference type="ARBA" id="ARBA00023136"/>
    </source>
</evidence>
<dbReference type="EMBL" id="CAUOFW020003947">
    <property type="protein sequence ID" value="CAK9162846.1"/>
    <property type="molecule type" value="Genomic_DNA"/>
</dbReference>
<protein>
    <submittedName>
        <fullName evidence="7">Uncharacterized protein</fullName>
    </submittedName>
</protein>
<evidence type="ECO:0000256" key="2">
    <source>
        <dbReference type="ARBA" id="ARBA00006948"/>
    </source>
</evidence>
<dbReference type="GO" id="GO:0016020">
    <property type="term" value="C:membrane"/>
    <property type="evidence" value="ECO:0007669"/>
    <property type="project" value="UniProtKB-SubCell"/>
</dbReference>
<feature type="transmembrane region" description="Helical" evidence="6">
    <location>
        <begin position="148"/>
        <end position="167"/>
    </location>
</feature>
<comment type="caution">
    <text evidence="7">The sequence shown here is derived from an EMBL/GenBank/DDBJ whole genome shotgun (WGS) entry which is preliminary data.</text>
</comment>
<evidence type="ECO:0000256" key="1">
    <source>
        <dbReference type="ARBA" id="ARBA00004141"/>
    </source>
</evidence>
<dbReference type="AlphaFoldDB" id="A0ABC8T079"/>
<evidence type="ECO:0000256" key="4">
    <source>
        <dbReference type="ARBA" id="ARBA00022989"/>
    </source>
</evidence>
<keyword evidence="4 6" id="KW-1133">Transmembrane helix</keyword>
<dbReference type="InterPro" id="IPR024079">
    <property type="entry name" value="MetalloPept_cat_dom_sf"/>
</dbReference>
<dbReference type="GO" id="GO:0008233">
    <property type="term" value="F:peptidase activity"/>
    <property type="evidence" value="ECO:0007669"/>
    <property type="project" value="UniProtKB-ARBA"/>
</dbReference>
<dbReference type="PANTHER" id="PTHR46285:SF7">
    <property type="entry name" value="OS06G0238900 PROTEIN"/>
    <property type="match status" value="1"/>
</dbReference>
<dbReference type="InterPro" id="IPR006904">
    <property type="entry name" value="DUF716"/>
</dbReference>